<evidence type="ECO:0000313" key="6">
    <source>
        <dbReference type="EMBL" id="KGJ89071.1"/>
    </source>
</evidence>
<evidence type="ECO:0000313" key="7">
    <source>
        <dbReference type="Proteomes" id="UP000029868"/>
    </source>
</evidence>
<dbReference type="EMBL" id="JQEC01000057">
    <property type="protein sequence ID" value="KGJ89071.1"/>
    <property type="molecule type" value="Genomic_DNA"/>
</dbReference>
<dbReference type="Proteomes" id="UP000029868">
    <property type="component" value="Unassembled WGS sequence"/>
</dbReference>
<keyword evidence="5" id="KW-0143">Chaperone</keyword>
<dbReference type="PATRIC" id="fig|28229.3.peg.4040"/>
<dbReference type="Gene3D" id="1.10.150.250">
    <property type="entry name" value="Flavinator of succinate dehydrogenase"/>
    <property type="match status" value="1"/>
</dbReference>
<evidence type="ECO:0000256" key="1">
    <source>
        <dbReference type="ARBA" id="ARBA00004496"/>
    </source>
</evidence>
<name>A0A099KFF6_COLPS</name>
<comment type="subcellular location">
    <subcellularLocation>
        <location evidence="1">Cytoplasm</location>
    </subcellularLocation>
</comment>
<comment type="caution">
    <text evidence="6">The sequence shown here is derived from an EMBL/GenBank/DDBJ whole genome shotgun (WGS) entry which is preliminary data.</text>
</comment>
<organism evidence="6 7">
    <name type="scientific">Colwellia psychrerythraea</name>
    <name type="common">Vibrio psychroerythus</name>
    <dbReference type="NCBI Taxonomy" id="28229"/>
    <lineage>
        <taxon>Bacteria</taxon>
        <taxon>Pseudomonadati</taxon>
        <taxon>Pseudomonadota</taxon>
        <taxon>Gammaproteobacteria</taxon>
        <taxon>Alteromonadales</taxon>
        <taxon>Colwelliaceae</taxon>
        <taxon>Colwellia</taxon>
    </lineage>
</organism>
<evidence type="ECO:0000256" key="5">
    <source>
        <dbReference type="ARBA" id="ARBA00023186"/>
    </source>
</evidence>
<dbReference type="Pfam" id="PF03937">
    <property type="entry name" value="Sdh5"/>
    <property type="match status" value="1"/>
</dbReference>
<dbReference type="PANTHER" id="PTHR39585:SF1">
    <property type="entry name" value="FAD ASSEMBLY FACTOR SDHE"/>
    <property type="match status" value="1"/>
</dbReference>
<gene>
    <name evidence="6" type="ORF">GAB14E_4067</name>
</gene>
<reference evidence="6 7" key="1">
    <citation type="submission" date="2014-08" db="EMBL/GenBank/DDBJ databases">
        <title>Genomic and Phenotypic Diversity of Colwellia psychrerythraea strains from Disparate Marine Basins.</title>
        <authorList>
            <person name="Techtmann S.M."/>
            <person name="Stelling S.C."/>
            <person name="Utturkar S.M."/>
            <person name="Alshibli N."/>
            <person name="Harris A."/>
            <person name="Brown S.D."/>
            <person name="Hazen T.C."/>
        </authorList>
    </citation>
    <scope>NUCLEOTIDE SEQUENCE [LARGE SCALE GENOMIC DNA]</scope>
    <source>
        <strain evidence="6 7">GAB14E</strain>
    </source>
</reference>
<evidence type="ECO:0000256" key="3">
    <source>
        <dbReference type="ARBA" id="ARBA00019418"/>
    </source>
</evidence>
<dbReference type="SUPFAM" id="SSF109910">
    <property type="entry name" value="YgfY-like"/>
    <property type="match status" value="1"/>
</dbReference>
<evidence type="ECO:0000256" key="2">
    <source>
        <dbReference type="ARBA" id="ARBA00008571"/>
    </source>
</evidence>
<dbReference type="GO" id="GO:0006105">
    <property type="term" value="P:succinate metabolic process"/>
    <property type="evidence" value="ECO:0007669"/>
    <property type="project" value="TreeGrafter"/>
</dbReference>
<sequence length="121" mass="14113">MVVLVEFLLQYTGDNQLRVRMSDNDVSSKTMANNENSANVLKVNKARLKWACRRGMLELDVLFIPFVDEAYDDLSTKEQFTFERLLTCQDPELFAWFMGHEICEDTELSTMVQLILKRVKI</sequence>
<dbReference type="PANTHER" id="PTHR39585">
    <property type="entry name" value="FAD ASSEMBLY FACTOR SDHE"/>
    <property type="match status" value="1"/>
</dbReference>
<accession>A0A099KFF6</accession>
<comment type="similarity">
    <text evidence="2">Belongs to the SdhE FAD assembly factor family.</text>
</comment>
<keyword evidence="4" id="KW-0963">Cytoplasm</keyword>
<protein>
    <recommendedName>
        <fullName evidence="3">FAD assembly factor SdhE</fullName>
    </recommendedName>
</protein>
<dbReference type="InterPro" id="IPR050531">
    <property type="entry name" value="SdhE_FAD_assembly_factor"/>
</dbReference>
<proteinExistence type="inferred from homology"/>
<dbReference type="GO" id="GO:0005737">
    <property type="term" value="C:cytoplasm"/>
    <property type="evidence" value="ECO:0007669"/>
    <property type="project" value="UniProtKB-SubCell"/>
</dbReference>
<dbReference type="InterPro" id="IPR005631">
    <property type="entry name" value="SDH"/>
</dbReference>
<dbReference type="InterPro" id="IPR036714">
    <property type="entry name" value="SDH_sf"/>
</dbReference>
<evidence type="ECO:0000256" key="4">
    <source>
        <dbReference type="ARBA" id="ARBA00022490"/>
    </source>
</evidence>
<dbReference type="AlphaFoldDB" id="A0A099KFF6"/>